<organism evidence="1 2">
    <name type="scientific">Virgibacillus salarius</name>
    <dbReference type="NCBI Taxonomy" id="447199"/>
    <lineage>
        <taxon>Bacteria</taxon>
        <taxon>Bacillati</taxon>
        <taxon>Bacillota</taxon>
        <taxon>Bacilli</taxon>
        <taxon>Bacillales</taxon>
        <taxon>Bacillaceae</taxon>
        <taxon>Virgibacillus</taxon>
    </lineage>
</organism>
<reference evidence="1" key="1">
    <citation type="submission" date="2021-04" db="EMBL/GenBank/DDBJ databases">
        <title>Isolation and polyphasic classification of algal microorganism.</title>
        <authorList>
            <person name="Wang S."/>
        </authorList>
    </citation>
    <scope>NUCLEOTIDE SEQUENCE</scope>
    <source>
        <strain evidence="1">720a</strain>
    </source>
</reference>
<keyword evidence="2" id="KW-1185">Reference proteome</keyword>
<dbReference type="Proteomes" id="UP000675284">
    <property type="component" value="Unassembled WGS sequence"/>
</dbReference>
<dbReference type="EMBL" id="JAGSOT010000006">
    <property type="protein sequence ID" value="MBR7795050.1"/>
    <property type="molecule type" value="Genomic_DNA"/>
</dbReference>
<accession>A0A941DR16</accession>
<dbReference type="InterPro" id="IPR010349">
    <property type="entry name" value="Asparaginase_II"/>
</dbReference>
<evidence type="ECO:0000313" key="2">
    <source>
        <dbReference type="Proteomes" id="UP000675284"/>
    </source>
</evidence>
<dbReference type="PANTHER" id="PTHR42110">
    <property type="entry name" value="L-ASPARAGINASE, PUTATIVE (AFU_ORTHOLOGUE AFUA_3G11890)-RELATED"/>
    <property type="match status" value="1"/>
</dbReference>
<dbReference type="AlphaFoldDB" id="A0A941DR16"/>
<protein>
    <submittedName>
        <fullName evidence="1">Asparaginase</fullName>
    </submittedName>
</protein>
<comment type="caution">
    <text evidence="1">The sequence shown here is derived from an EMBL/GenBank/DDBJ whole genome shotgun (WGS) entry which is preliminary data.</text>
</comment>
<dbReference type="PANTHER" id="PTHR42110:SF1">
    <property type="entry name" value="L-ASPARAGINASE, PUTATIVE (AFU_ORTHOLOGUE AFUA_3G11890)-RELATED"/>
    <property type="match status" value="1"/>
</dbReference>
<dbReference type="RefSeq" id="WP_166529945.1">
    <property type="nucleotide sequence ID" value="NZ_BAAACY010000145.1"/>
</dbReference>
<sequence length="331" mass="37724">MISTPIIAEEYRGGTLENVYQGLICVLNEKKEILYEYGDVKQSVFYRSAMKPLQAIPLFTTDIMEKYDLTTEEAALFTASQRGESYHQEALERLMNKLQLSEDMLVCQQSYPLNEQPKISYIREHLPKRKLLHNCSGKHLGFLAYSREKNYDLSNYEWLGHPLQQEVLNYVADLSETPKKEIKTAIDGCGVPVHSVPLKNMAISFLKFIQPSMIHDSRVATAVKRIGEVMNKHPRIVASHNFICTALLEDENIIAKGGAQGVYCLALKREKISISLKVLTGSELIWPLLVAKLLQKLNYHNKETIDRLLNIRSNEIFNDNGKVVGETKIRL</sequence>
<dbReference type="Pfam" id="PF06089">
    <property type="entry name" value="Asparaginase_II"/>
    <property type="match status" value="1"/>
</dbReference>
<evidence type="ECO:0000313" key="1">
    <source>
        <dbReference type="EMBL" id="MBR7795050.1"/>
    </source>
</evidence>
<name>A0A941DR16_9BACI</name>
<gene>
    <name evidence="1" type="ORF">KCX74_03220</name>
</gene>
<proteinExistence type="predicted"/>